<proteinExistence type="inferred from homology"/>
<evidence type="ECO:0000256" key="6">
    <source>
        <dbReference type="ARBA" id="ARBA00023237"/>
    </source>
</evidence>
<evidence type="ECO:0000256" key="7">
    <source>
        <dbReference type="ARBA" id="ARBA00023288"/>
    </source>
</evidence>
<organism evidence="10 11">
    <name type="scientific">Pseudomonas fluorescens</name>
    <dbReference type="NCBI Taxonomy" id="294"/>
    <lineage>
        <taxon>Bacteria</taxon>
        <taxon>Pseudomonadati</taxon>
        <taxon>Pseudomonadota</taxon>
        <taxon>Gammaproteobacteria</taxon>
        <taxon>Pseudomonadales</taxon>
        <taxon>Pseudomonadaceae</taxon>
        <taxon>Pseudomonas</taxon>
    </lineage>
</organism>
<evidence type="ECO:0000256" key="8">
    <source>
        <dbReference type="RuleBase" id="RU362097"/>
    </source>
</evidence>
<dbReference type="Gene3D" id="1.20.1600.10">
    <property type="entry name" value="Outer membrane efflux proteins (OEP)"/>
    <property type="match status" value="1"/>
</dbReference>
<evidence type="ECO:0000256" key="4">
    <source>
        <dbReference type="ARBA" id="ARBA00023136"/>
    </source>
</evidence>
<dbReference type="InterPro" id="IPR003423">
    <property type="entry name" value="OMP_efflux"/>
</dbReference>
<dbReference type="GO" id="GO:0015562">
    <property type="term" value="F:efflux transmembrane transporter activity"/>
    <property type="evidence" value="ECO:0007669"/>
    <property type="project" value="InterPro"/>
</dbReference>
<dbReference type="AlphaFoldDB" id="A0A5E6R7Z7"/>
<evidence type="ECO:0000256" key="1">
    <source>
        <dbReference type="ARBA" id="ARBA00007613"/>
    </source>
</evidence>
<keyword evidence="3 8" id="KW-0812">Transmembrane</keyword>
<dbReference type="NCBIfam" id="TIGR01845">
    <property type="entry name" value="outer_NodT"/>
    <property type="match status" value="1"/>
</dbReference>
<keyword evidence="7 8" id="KW-0449">Lipoprotein</keyword>
<keyword evidence="6" id="KW-0998">Cell outer membrane</keyword>
<reference evidence="10 11" key="1">
    <citation type="submission" date="2019-09" db="EMBL/GenBank/DDBJ databases">
        <authorList>
            <person name="Chandra G."/>
            <person name="Truman W A."/>
        </authorList>
    </citation>
    <scope>NUCLEOTIDE SEQUENCE [LARGE SCALE GENOMIC DNA]</scope>
    <source>
        <strain evidence="10">PS631</strain>
    </source>
</reference>
<dbReference type="InterPro" id="IPR010131">
    <property type="entry name" value="MdtP/NodT-like"/>
</dbReference>
<keyword evidence="4 8" id="KW-0472">Membrane</keyword>
<dbReference type="OrthoDB" id="9770517at2"/>
<evidence type="ECO:0000256" key="3">
    <source>
        <dbReference type="ARBA" id="ARBA00022692"/>
    </source>
</evidence>
<feature type="signal peptide" evidence="8">
    <location>
        <begin position="1"/>
        <end position="18"/>
    </location>
</feature>
<comment type="subcellular location">
    <subcellularLocation>
        <location evidence="8">Cell outer membrane</location>
        <topology evidence="8">Lipid-anchor</topology>
    </subcellularLocation>
</comment>
<name>A0A5E6R7Z7_PSEFL</name>
<evidence type="ECO:0000313" key="11">
    <source>
        <dbReference type="Proteomes" id="UP000399692"/>
    </source>
</evidence>
<gene>
    <name evidence="10" type="primary">cusC</name>
    <name evidence="10" type="ORF">PS631_01256</name>
</gene>
<keyword evidence="5 8" id="KW-0564">Palmitate</keyword>
<dbReference type="Pfam" id="PF02321">
    <property type="entry name" value="OEP"/>
    <property type="match status" value="2"/>
</dbReference>
<feature type="coiled-coil region" evidence="9">
    <location>
        <begin position="367"/>
        <end position="394"/>
    </location>
</feature>
<feature type="chain" id="PRO_5023160945" evidence="8">
    <location>
        <begin position="19"/>
        <end position="478"/>
    </location>
</feature>
<dbReference type="EMBL" id="CABVHF010000002">
    <property type="protein sequence ID" value="VVM60335.1"/>
    <property type="molecule type" value="Genomic_DNA"/>
</dbReference>
<evidence type="ECO:0000256" key="9">
    <source>
        <dbReference type="SAM" id="Coils"/>
    </source>
</evidence>
<accession>A0A5E6R7Z7</accession>
<evidence type="ECO:0000256" key="2">
    <source>
        <dbReference type="ARBA" id="ARBA00022452"/>
    </source>
</evidence>
<protein>
    <submittedName>
        <fullName evidence="10">Cation efflux system protein CusC</fullName>
    </submittedName>
</protein>
<keyword evidence="8" id="KW-0732">Signal</keyword>
<dbReference type="SUPFAM" id="SSF56954">
    <property type="entry name" value="Outer membrane efflux proteins (OEP)"/>
    <property type="match status" value="1"/>
</dbReference>
<dbReference type="PANTHER" id="PTHR30203:SF25">
    <property type="entry name" value="OUTER MEMBRANE PROTEIN-RELATED"/>
    <property type="match status" value="1"/>
</dbReference>
<dbReference type="Gene3D" id="2.20.200.10">
    <property type="entry name" value="Outer membrane efflux proteins (OEP)"/>
    <property type="match status" value="1"/>
</dbReference>
<dbReference type="RefSeq" id="WP_150569695.1">
    <property type="nucleotide sequence ID" value="NZ_CABVHF010000002.1"/>
</dbReference>
<dbReference type="PROSITE" id="PS51257">
    <property type="entry name" value="PROKAR_LIPOPROTEIN"/>
    <property type="match status" value="1"/>
</dbReference>
<evidence type="ECO:0000256" key="5">
    <source>
        <dbReference type="ARBA" id="ARBA00023139"/>
    </source>
</evidence>
<dbReference type="PANTHER" id="PTHR30203">
    <property type="entry name" value="OUTER MEMBRANE CATION EFFLUX PROTEIN"/>
    <property type="match status" value="1"/>
</dbReference>
<comment type="similarity">
    <text evidence="1 8">Belongs to the outer membrane factor (OMF) (TC 1.B.17) family.</text>
</comment>
<sequence length="478" mass="51661" precursor="true">MKKLYPWVLMAGVSAVLGCAVGPQYVQPVTPPIAVQSKQASQFNAALSQAPWWTFFDEQRLTQLISTALTHNHDIRQAQANLQASRAVSDERRLDRLPTVTAQAGYLRSIAQQADADGKVERRLSESWRTGFDAQWEIDLFGRLNRLSQSAQARSQAMQAELDLIQLTIAAEVASAYYEGQGAQHRLQLARAQAQSWQETLQLVQARVMSGSGSPEDLENARANLLRSEAAIPPLAVMLEQMRLRLDVLTGYRPGHHSVNFDAPSSPPLVRQLPLGDVDRLIRARPDVVRAERLLAASTEDVGAATAELYPRVDLGGFIGFIALGGNAIGSASRAFEVAPGVSWPALRLGSARARLRGAQALSEGALAGYEQSLLQAQEEVEHAVTQLTQQQTRVARMLQSATHGQAALDIAMARYRAGSGSYVAVLENQRALFEIQQELAQAETASYVHVIALYKALGWGAAGPGHAPQALTAGAGV</sequence>
<dbReference type="Proteomes" id="UP000399692">
    <property type="component" value="Unassembled WGS sequence"/>
</dbReference>
<evidence type="ECO:0000313" key="10">
    <source>
        <dbReference type="EMBL" id="VVM60335.1"/>
    </source>
</evidence>
<keyword evidence="9" id="KW-0175">Coiled coil</keyword>
<keyword evidence="2 8" id="KW-1134">Transmembrane beta strand</keyword>
<dbReference type="GO" id="GO:0009279">
    <property type="term" value="C:cell outer membrane"/>
    <property type="evidence" value="ECO:0007669"/>
    <property type="project" value="UniProtKB-SubCell"/>
</dbReference>